<sequence>MTTLHPPSTRMHRPSECMQYMDSELTEHTCKKVPHQENQENNAPGVAQPNEFTTQTLSSNRASVNVNSINLNACTANVTPKTPLQLHNNGSQPGSNFHSTGSQPSVKLPSAKSASVTSHKLTAENAAKLAQLRNPFNAVPTGQSSPKNVCKSTGHGGHHKHAMHKHTSARQGALDRFEDGESDGEPGSHHKHHVDFAPRATIRDAVDMSNEDEQDNLHWSGVKPFVDGDDDASSDDGERGIRTYAGRRTAEEHLMLDDCDEACLASDASNYGLAEPRKHGWSSSLDNDLQPTQRTRSNPLNHPNDPAAALINQSPMCKTCKINESNGKPKAADYEPTAQQVLRTVIKIHVGLLSTENPYPDRMQELVFAKQAWAEACEATKIYIEVNTELARMVASYSWHLQGEMKTATKTLVEVVYGFEVSSKTSIQKHNRAIAKTLKTNDTFVYHIECAIDKWILGMRGDVTFSVETYREIYDHHLHELQNFDEASKELGILMKIRTCITDDGRIHAKVDPVNTRVPCSLGSDTFKKAITEYSSRNGHLSDSESDREDGDVVECQWLEIFARERANDSSIAARLAVGLGLHPIHSNEWFRYQFALAGYQRESALPLKAAVPLALPIDAIEYAERVAAFWKISAVDRSWSVATGLPTALRDDDHPSVRIEAISPIPIPDTPGPLYAGLPSQKEIFSVSIRLETEILISWYEMPPSANPTSLLAHHEAGLFEELRSPIPWASRQFKFTWVARHPQFPRIAKTSSQYANAVLFVDASDVAAGYISVVVSSTIDHLH</sequence>
<dbReference type="OrthoDB" id="3268553at2759"/>
<keyword evidence="4" id="KW-1185">Reference proteome</keyword>
<evidence type="ECO:0000313" key="3">
    <source>
        <dbReference type="EMBL" id="OBZ71020.1"/>
    </source>
</evidence>
<dbReference type="CDD" id="cd12148">
    <property type="entry name" value="fungal_TF_MHR"/>
    <property type="match status" value="1"/>
</dbReference>
<feature type="compositionally biased region" description="Polar residues" evidence="1">
    <location>
        <begin position="82"/>
        <end position="105"/>
    </location>
</feature>
<feature type="region of interest" description="Disordered" evidence="1">
    <location>
        <begin position="82"/>
        <end position="117"/>
    </location>
</feature>
<gene>
    <name evidence="3" type="ORF">A0H81_09539</name>
</gene>
<feature type="compositionally biased region" description="Polar residues" evidence="1">
    <location>
        <begin position="140"/>
        <end position="151"/>
    </location>
</feature>
<organism evidence="3 4">
    <name type="scientific">Grifola frondosa</name>
    <name type="common">Maitake</name>
    <name type="synonym">Polyporus frondosus</name>
    <dbReference type="NCBI Taxonomy" id="5627"/>
    <lineage>
        <taxon>Eukaryota</taxon>
        <taxon>Fungi</taxon>
        <taxon>Dikarya</taxon>
        <taxon>Basidiomycota</taxon>
        <taxon>Agaricomycotina</taxon>
        <taxon>Agaricomycetes</taxon>
        <taxon>Polyporales</taxon>
        <taxon>Grifolaceae</taxon>
        <taxon>Grifola</taxon>
    </lineage>
</organism>
<accession>A0A1C7M252</accession>
<name>A0A1C7M252_GRIFR</name>
<dbReference type="Pfam" id="PF20149">
    <property type="entry name" value="DUF6532"/>
    <property type="match status" value="2"/>
</dbReference>
<proteinExistence type="predicted"/>
<dbReference type="STRING" id="5627.A0A1C7M252"/>
<evidence type="ECO:0000313" key="4">
    <source>
        <dbReference type="Proteomes" id="UP000092993"/>
    </source>
</evidence>
<feature type="domain" description="DUF6532" evidence="2">
    <location>
        <begin position="448"/>
        <end position="484"/>
    </location>
</feature>
<feature type="compositionally biased region" description="Polar residues" evidence="1">
    <location>
        <begin position="281"/>
        <end position="301"/>
    </location>
</feature>
<evidence type="ECO:0000259" key="2">
    <source>
        <dbReference type="Pfam" id="PF20149"/>
    </source>
</evidence>
<feature type="domain" description="DUF6532" evidence="2">
    <location>
        <begin position="352"/>
        <end position="446"/>
    </location>
</feature>
<comment type="caution">
    <text evidence="3">The sequence shown here is derived from an EMBL/GenBank/DDBJ whole genome shotgun (WGS) entry which is preliminary data.</text>
</comment>
<feature type="compositionally biased region" description="Basic residues" evidence="1">
    <location>
        <begin position="156"/>
        <end position="168"/>
    </location>
</feature>
<feature type="region of interest" description="Disordered" evidence="1">
    <location>
        <begin position="136"/>
        <end position="239"/>
    </location>
</feature>
<dbReference type="Proteomes" id="UP000092993">
    <property type="component" value="Unassembled WGS sequence"/>
</dbReference>
<protein>
    <recommendedName>
        <fullName evidence="2">DUF6532 domain-containing protein</fullName>
    </recommendedName>
</protein>
<evidence type="ECO:0000256" key="1">
    <source>
        <dbReference type="SAM" id="MobiDB-lite"/>
    </source>
</evidence>
<dbReference type="AlphaFoldDB" id="A0A1C7M252"/>
<dbReference type="InterPro" id="IPR045341">
    <property type="entry name" value="DUF6532"/>
</dbReference>
<feature type="region of interest" description="Disordered" evidence="1">
    <location>
        <begin position="276"/>
        <end position="307"/>
    </location>
</feature>
<reference evidence="3 4" key="1">
    <citation type="submission" date="2016-03" db="EMBL/GenBank/DDBJ databases">
        <title>Whole genome sequencing of Grifola frondosa 9006-11.</title>
        <authorList>
            <person name="Min B."/>
            <person name="Park H."/>
            <person name="Kim J.-G."/>
            <person name="Cho H."/>
            <person name="Oh Y.-L."/>
            <person name="Kong W.-S."/>
            <person name="Choi I.-G."/>
        </authorList>
    </citation>
    <scope>NUCLEOTIDE SEQUENCE [LARGE SCALE GENOMIC DNA]</scope>
    <source>
        <strain evidence="3 4">9006-11</strain>
    </source>
</reference>
<dbReference type="EMBL" id="LUGG01000013">
    <property type="protein sequence ID" value="OBZ71020.1"/>
    <property type="molecule type" value="Genomic_DNA"/>
</dbReference>